<evidence type="ECO:0000313" key="4">
    <source>
        <dbReference type="EMBL" id="PVX71053.1"/>
    </source>
</evidence>
<gene>
    <name evidence="4" type="ORF">C7402_13117</name>
</gene>
<organism evidence="4 5">
    <name type="scientific">Paraburkholderia unamae</name>
    <dbReference type="NCBI Taxonomy" id="219649"/>
    <lineage>
        <taxon>Bacteria</taxon>
        <taxon>Pseudomonadati</taxon>
        <taxon>Pseudomonadota</taxon>
        <taxon>Betaproteobacteria</taxon>
        <taxon>Burkholderiales</taxon>
        <taxon>Burkholderiaceae</taxon>
        <taxon>Paraburkholderia</taxon>
    </lineage>
</organism>
<evidence type="ECO:0000259" key="3">
    <source>
        <dbReference type="Pfam" id="PF13649"/>
    </source>
</evidence>
<dbReference type="Pfam" id="PF13649">
    <property type="entry name" value="Methyltransf_25"/>
    <property type="match status" value="1"/>
</dbReference>
<dbReference type="InterPro" id="IPR051052">
    <property type="entry name" value="Diverse_substrate_MTase"/>
</dbReference>
<dbReference type="SUPFAM" id="SSF53335">
    <property type="entry name" value="S-adenosyl-L-methionine-dependent methyltransferases"/>
    <property type="match status" value="1"/>
</dbReference>
<dbReference type="Proteomes" id="UP000245712">
    <property type="component" value="Unassembled WGS sequence"/>
</dbReference>
<evidence type="ECO:0000313" key="5">
    <source>
        <dbReference type="Proteomes" id="UP000245712"/>
    </source>
</evidence>
<evidence type="ECO:0000256" key="1">
    <source>
        <dbReference type="ARBA" id="ARBA00022603"/>
    </source>
</evidence>
<proteinExistence type="predicted"/>
<feature type="domain" description="Methyltransferase" evidence="3">
    <location>
        <begin position="47"/>
        <end position="137"/>
    </location>
</feature>
<name>A0ABX5KEL6_9BURK</name>
<dbReference type="GO" id="GO:0008168">
    <property type="term" value="F:methyltransferase activity"/>
    <property type="evidence" value="ECO:0007669"/>
    <property type="project" value="UniProtKB-KW"/>
</dbReference>
<dbReference type="PANTHER" id="PTHR44942">
    <property type="entry name" value="METHYLTRANSF_11 DOMAIN-CONTAINING PROTEIN"/>
    <property type="match status" value="1"/>
</dbReference>
<protein>
    <submittedName>
        <fullName evidence="4">Methyltransferase family protein</fullName>
    </submittedName>
</protein>
<dbReference type="InterPro" id="IPR029063">
    <property type="entry name" value="SAM-dependent_MTases_sf"/>
</dbReference>
<dbReference type="CDD" id="cd02440">
    <property type="entry name" value="AdoMet_MTases"/>
    <property type="match status" value="1"/>
</dbReference>
<dbReference type="GO" id="GO:0032259">
    <property type="term" value="P:methylation"/>
    <property type="evidence" value="ECO:0007669"/>
    <property type="project" value="UniProtKB-KW"/>
</dbReference>
<dbReference type="RefSeq" id="WP_116614456.1">
    <property type="nucleotide sequence ID" value="NZ_QEOB01000031.1"/>
</dbReference>
<sequence length="267" mass="29090">MNHVTPFIPDRFHHAAQHYLSGRPAYSPALIRRVAQHVGLDGSQRLLDLGCGPGQLSLAFASWVAHAVAVDPEPAMLDIAAQLGAGIAPNIEYRQGSSYDLGPAFGAFHLAVIGRAFHWMDRSDTLARLATLLTPRGAVALFNTSHLDDPLRPWAREYRELLDSYADTDPARAQRKSAEWESHLDVLARSAFAALERVSVIEYRRVSAAQLKARPLSMSSLSRERLGERLDALLADIDALVAAHAEADGCLIERIESTATIAARADA</sequence>
<keyword evidence="2" id="KW-0808">Transferase</keyword>
<keyword evidence="5" id="KW-1185">Reference proteome</keyword>
<reference evidence="4 5" key="1">
    <citation type="submission" date="2018-05" db="EMBL/GenBank/DDBJ databases">
        <title>Genomic Encyclopedia of Type Strains, Phase IV (KMG-V): Genome sequencing to study the core and pangenomes of soil and plant-associated prokaryotes.</title>
        <authorList>
            <person name="Whitman W."/>
        </authorList>
    </citation>
    <scope>NUCLEOTIDE SEQUENCE [LARGE SCALE GENOMIC DNA]</scope>
    <source>
        <strain evidence="4 5">SCZa-39</strain>
    </source>
</reference>
<evidence type="ECO:0000256" key="2">
    <source>
        <dbReference type="ARBA" id="ARBA00022679"/>
    </source>
</evidence>
<dbReference type="InterPro" id="IPR041698">
    <property type="entry name" value="Methyltransf_25"/>
</dbReference>
<dbReference type="EMBL" id="QEOB01000031">
    <property type="protein sequence ID" value="PVX71053.1"/>
    <property type="molecule type" value="Genomic_DNA"/>
</dbReference>
<dbReference type="PANTHER" id="PTHR44942:SF4">
    <property type="entry name" value="METHYLTRANSFERASE TYPE 11 DOMAIN-CONTAINING PROTEIN"/>
    <property type="match status" value="1"/>
</dbReference>
<comment type="caution">
    <text evidence="4">The sequence shown here is derived from an EMBL/GenBank/DDBJ whole genome shotgun (WGS) entry which is preliminary data.</text>
</comment>
<accession>A0ABX5KEL6</accession>
<dbReference type="Gene3D" id="3.40.50.150">
    <property type="entry name" value="Vaccinia Virus protein VP39"/>
    <property type="match status" value="1"/>
</dbReference>
<keyword evidence="1 4" id="KW-0489">Methyltransferase</keyword>